<dbReference type="eggNOG" id="KOG2952">
    <property type="taxonomic scope" value="Eukaryota"/>
</dbReference>
<keyword evidence="6 16" id="KW-0812">Transmembrane</keyword>
<comment type="pathway">
    <text evidence="3 14">Cofactor biosynthesis; tetrahydrofolate biosynthesis; 2-amino-4-hydroxy-6-hydroxymethyl-7,8-dihydropteridine diphosphate from 7,8-dihydroneopterin triphosphate: step 3/4.</text>
</comment>
<organism evidence="18 19">
    <name type="scientific">Oryza rufipogon</name>
    <name type="common">Brownbeard rice</name>
    <name type="synonym">Asian wild rice</name>
    <dbReference type="NCBI Taxonomy" id="4529"/>
    <lineage>
        <taxon>Eukaryota</taxon>
        <taxon>Viridiplantae</taxon>
        <taxon>Streptophyta</taxon>
        <taxon>Embryophyta</taxon>
        <taxon>Tracheophyta</taxon>
        <taxon>Spermatophyta</taxon>
        <taxon>Magnoliopsida</taxon>
        <taxon>Liliopsida</taxon>
        <taxon>Poales</taxon>
        <taxon>Poaceae</taxon>
        <taxon>BOP clade</taxon>
        <taxon>Oryzoideae</taxon>
        <taxon>Oryzeae</taxon>
        <taxon>Oryzinae</taxon>
        <taxon>Oryza</taxon>
    </lineage>
</organism>
<sequence length="969" mass="104984">MFRRLLPLRRCLSTSTSSSATPTLYSSGTTPVSILSWGRGASGQLGGGKEERRLYPSPVAHLSLPDPAPVLSPTPGRLPDAAAAGTAAGGVEVGISCGLFHSAVVVDGGAWVWGKGDGGRLGLGDESSAFVPRHNPNLSELRVLALGGIHSAALTASGEVFTWGYGGFGALGHYVYHRELLPRKVNGPWEGKISHIATSGAHTAAITDSGELYTWGRDEGDGRLGLGSGGGPGEAGSLSVPSKVNTLPVSVAAVACGGFFTMALTSDGQLWSWGDEGVVLSWGHGGHGQLGHPTLQNHRVPLAIKALSEERIVYIACGGSTSAAISEKGDLYMWGNARDCQLGVPGLPEIQPLPVKVNFLTDGDEDLGPHRWEAGILARSSSSPAAFSIDKPRRRVFVFLDPLPQGFTASQLMLSFARTSFGGQTAHLPKSKSSGYKHFVSISSGLPCFLAIRRQSPGYSSVYTASFSPQHNQLSTDRSERELIDKDKLVLRGLQFHGFHGVKQEEKTLGQKFVVDVDAWMDLSAAGETDSISDTVSYTDIYRIAKDVVEGPSRNLLEAVAHRIASATLLKFPQISAVRVKVGKPHVAVQGIVDYLGVEILRRGVFFFTGASSWPETRMPPVNSDGAGPSSGEDGSAAAVKKRNKPKYNPFTQQELGACKPILIPQTVILVLVFVGLIFIPIGLACIAASNKVVELVDRYDTKCVPRNMLRNKVAYIQNSSIDKTCTRVFKVPKDMKKPIYIYYQLDKFYQNHRRYVKSLNDIQLRNPKKVADTQHCSPEATANGRPIVPCGLIAWSLFNDTYSFTRGHGNETLRVNKDGISWKSERNRRFGKNVYPKNFQNGTLIGGGQLNPSKPLSEQEDLIVWMRTAALPTFRKLYGRIDMDLQAGDRVEVTMQNNYNSYSFNGKKSLVLSTAGWLGGKNAFLGRAYAIVGLACFLLALLLALLYFVFPMREEHLSLHYTPARLVR</sequence>
<dbReference type="Gene3D" id="3.30.1130.10">
    <property type="match status" value="1"/>
</dbReference>
<evidence type="ECO:0000256" key="8">
    <source>
        <dbReference type="ARBA" id="ARBA00022989"/>
    </source>
</evidence>
<comment type="function">
    <text evidence="11">Catalyzes the conversion of 7,8-dihydroneopterin into 6-hydroxymethyl-7,8-dihydropterin, a biosynthetic precursor of the vitamin tetrahydrofolate. Can use L-threo-dihydroneopterin and D-erythro-dihydroneopterin as substrates for the formation of 6-hydroxymethyldihydropterin, but it can also catalyze the epimerization of carbon 2' of dihydroneopterin and dihydromonapterin.</text>
</comment>
<dbReference type="GO" id="GO:0046654">
    <property type="term" value="P:tetrahydrofolate biosynthetic process"/>
    <property type="evidence" value="ECO:0007669"/>
    <property type="project" value="UniProtKB-UniRule"/>
</dbReference>
<dbReference type="GO" id="GO:0046656">
    <property type="term" value="P:folic acid biosynthetic process"/>
    <property type="evidence" value="ECO:0007669"/>
    <property type="project" value="UniProtKB-UniRule"/>
</dbReference>
<evidence type="ECO:0000313" key="18">
    <source>
        <dbReference type="EnsemblPlants" id="ORUFI10G16460.1"/>
    </source>
</evidence>
<dbReference type="GO" id="GO:0005783">
    <property type="term" value="C:endoplasmic reticulum"/>
    <property type="evidence" value="ECO:0007669"/>
    <property type="project" value="TreeGrafter"/>
</dbReference>
<dbReference type="GO" id="GO:0005886">
    <property type="term" value="C:plasma membrane"/>
    <property type="evidence" value="ECO:0007669"/>
    <property type="project" value="TreeGrafter"/>
</dbReference>
<dbReference type="NCBIfam" id="TIGR00526">
    <property type="entry name" value="folB_dom"/>
    <property type="match status" value="1"/>
</dbReference>
<dbReference type="FunFam" id="3.30.1130.10:FF:000003">
    <property type="entry name" value="7,8-dihydroneopterin aldolase"/>
    <property type="match status" value="1"/>
</dbReference>
<evidence type="ECO:0000256" key="14">
    <source>
        <dbReference type="RuleBase" id="RU362079"/>
    </source>
</evidence>
<evidence type="ECO:0000256" key="12">
    <source>
        <dbReference type="ARBA" id="ARBA00063311"/>
    </source>
</evidence>
<name>A0A0E0R199_ORYRU</name>
<evidence type="ECO:0000256" key="16">
    <source>
        <dbReference type="SAM" id="Phobius"/>
    </source>
</evidence>
<keyword evidence="9 16" id="KW-0472">Membrane</keyword>
<dbReference type="Gramene" id="ORUFI10G16460.1">
    <property type="protein sequence ID" value="ORUFI10G16460.1"/>
    <property type="gene ID" value="ORUFI10G16460"/>
</dbReference>
<dbReference type="AlphaFoldDB" id="A0A0E0R199"/>
<reference evidence="18" key="2">
    <citation type="submission" date="2015-06" db="UniProtKB">
        <authorList>
            <consortium name="EnsemblPlants"/>
        </authorList>
    </citation>
    <scope>IDENTIFICATION</scope>
</reference>
<comment type="subcellular location">
    <subcellularLocation>
        <location evidence="2">Membrane</location>
    </subcellularLocation>
</comment>
<evidence type="ECO:0000256" key="13">
    <source>
        <dbReference type="PROSITE-ProRule" id="PRU00235"/>
    </source>
</evidence>
<dbReference type="eggNOG" id="KOG1426">
    <property type="taxonomic scope" value="Eukaryota"/>
</dbReference>
<dbReference type="InterPro" id="IPR006157">
    <property type="entry name" value="FolB_dom"/>
</dbReference>
<evidence type="ECO:0000256" key="5">
    <source>
        <dbReference type="ARBA" id="ARBA00009457"/>
    </source>
</evidence>
<feature type="region of interest" description="Disordered" evidence="15">
    <location>
        <begin position="618"/>
        <end position="639"/>
    </location>
</feature>
<dbReference type="Proteomes" id="UP000008022">
    <property type="component" value="Unassembled WGS sequence"/>
</dbReference>
<dbReference type="Pfam" id="PF02152">
    <property type="entry name" value="FolB"/>
    <property type="match status" value="1"/>
</dbReference>
<feature type="repeat" description="RCC1" evidence="13">
    <location>
        <begin position="32"/>
        <end position="108"/>
    </location>
</feature>
<dbReference type="Pfam" id="PF03381">
    <property type="entry name" value="CDC50"/>
    <property type="match status" value="1"/>
</dbReference>
<comment type="similarity">
    <text evidence="5">Belongs to the CDC50/LEM3 family.</text>
</comment>
<feature type="transmembrane region" description="Helical" evidence="16">
    <location>
        <begin position="929"/>
        <end position="951"/>
    </location>
</feature>
<dbReference type="InterPro" id="IPR043133">
    <property type="entry name" value="GTP-CH-I_C/QueF"/>
</dbReference>
<dbReference type="NCBIfam" id="TIGR00525">
    <property type="entry name" value="folB"/>
    <property type="match status" value="1"/>
</dbReference>
<dbReference type="CDD" id="cd00534">
    <property type="entry name" value="DHNA_DHNTPE"/>
    <property type="match status" value="1"/>
</dbReference>
<evidence type="ECO:0000256" key="4">
    <source>
        <dbReference type="ARBA" id="ARBA00005708"/>
    </source>
</evidence>
<comment type="catalytic activity">
    <reaction evidence="1 14">
        <text>7,8-dihydroneopterin = 6-hydroxymethyl-7,8-dihydropterin + glycolaldehyde</text>
        <dbReference type="Rhea" id="RHEA:10540"/>
        <dbReference type="ChEBI" id="CHEBI:17001"/>
        <dbReference type="ChEBI" id="CHEBI:17071"/>
        <dbReference type="ChEBI" id="CHEBI:44841"/>
        <dbReference type="EC" id="4.1.2.25"/>
    </reaction>
</comment>
<feature type="repeat" description="RCC1" evidence="13">
    <location>
        <begin position="158"/>
        <end position="209"/>
    </location>
</feature>
<feature type="transmembrane region" description="Helical" evidence="16">
    <location>
        <begin position="668"/>
        <end position="689"/>
    </location>
</feature>
<dbReference type="GO" id="GO:0005794">
    <property type="term" value="C:Golgi apparatus"/>
    <property type="evidence" value="ECO:0007669"/>
    <property type="project" value="TreeGrafter"/>
</dbReference>
<dbReference type="Gene3D" id="2.130.10.30">
    <property type="entry name" value="Regulator of chromosome condensation 1/beta-lactamase-inhibitor protein II"/>
    <property type="match status" value="2"/>
</dbReference>
<comment type="subunit">
    <text evidence="12">Homooctamer. Forms a hollow cylinder assembled from two ring-shaped tetramers.</text>
</comment>
<dbReference type="InterPro" id="IPR005045">
    <property type="entry name" value="CDC50/LEM3_fam"/>
</dbReference>
<keyword evidence="8 16" id="KW-1133">Transmembrane helix</keyword>
<keyword evidence="7 14" id="KW-0289">Folate biosynthesis</keyword>
<proteinExistence type="inferred from homology"/>
<evidence type="ECO:0000256" key="11">
    <source>
        <dbReference type="ARBA" id="ARBA00055579"/>
    </source>
</evidence>
<feature type="domain" description="Dihydroneopterin aldolase/epimerase" evidence="17">
    <location>
        <begin position="489"/>
        <end position="602"/>
    </location>
</feature>
<evidence type="ECO:0000256" key="10">
    <source>
        <dbReference type="ARBA" id="ARBA00023239"/>
    </source>
</evidence>
<dbReference type="PANTHER" id="PTHR10926:SF27">
    <property type="entry name" value="ALA-INTERACTING SUBUNIT"/>
    <property type="match status" value="1"/>
</dbReference>
<evidence type="ECO:0000256" key="6">
    <source>
        <dbReference type="ARBA" id="ARBA00022692"/>
    </source>
</evidence>
<dbReference type="HOGENOM" id="CLU_305978_0_0_1"/>
<evidence type="ECO:0000313" key="19">
    <source>
        <dbReference type="Proteomes" id="UP000008022"/>
    </source>
</evidence>
<dbReference type="PROSITE" id="PS50012">
    <property type="entry name" value="RCC1_3"/>
    <property type="match status" value="5"/>
</dbReference>
<dbReference type="GO" id="GO:0004150">
    <property type="term" value="F:dihydroneopterin aldolase activity"/>
    <property type="evidence" value="ECO:0007669"/>
    <property type="project" value="UniProtKB-UniRule"/>
</dbReference>
<reference evidence="19" key="1">
    <citation type="submission" date="2013-06" db="EMBL/GenBank/DDBJ databases">
        <authorList>
            <person name="Zhao Q."/>
        </authorList>
    </citation>
    <scope>NUCLEOTIDE SEQUENCE</scope>
    <source>
        <strain evidence="19">cv. W1943</strain>
    </source>
</reference>
<dbReference type="OMA" id="HRWEAGI"/>
<accession>A0A0E0R199</accession>
<dbReference type="InterPro" id="IPR000408">
    <property type="entry name" value="Reg_chr_condens"/>
</dbReference>
<dbReference type="PANTHER" id="PTHR10926">
    <property type="entry name" value="CELL CYCLE CONTROL PROTEIN 50"/>
    <property type="match status" value="1"/>
</dbReference>
<feature type="repeat" description="RCC1" evidence="13">
    <location>
        <begin position="277"/>
        <end position="328"/>
    </location>
</feature>
<feature type="repeat" description="RCC1" evidence="13">
    <location>
        <begin position="108"/>
        <end position="157"/>
    </location>
</feature>
<dbReference type="SMART" id="SM00905">
    <property type="entry name" value="FolB"/>
    <property type="match status" value="1"/>
</dbReference>
<dbReference type="InterPro" id="IPR006156">
    <property type="entry name" value="Dihydroneopterin_aldolase"/>
</dbReference>
<evidence type="ECO:0000259" key="17">
    <source>
        <dbReference type="SMART" id="SM00905"/>
    </source>
</evidence>
<dbReference type="EC" id="4.1.2.25" evidence="14"/>
<evidence type="ECO:0000256" key="9">
    <source>
        <dbReference type="ARBA" id="ARBA00023136"/>
    </source>
</evidence>
<comment type="function">
    <text evidence="14">Catalyzes the conversion of 7,8-dihydroneopterin to 6-hydroxymethyl-7,8-dihydropterin.</text>
</comment>
<keyword evidence="19" id="KW-1185">Reference proteome</keyword>
<feature type="repeat" description="RCC1" evidence="13">
    <location>
        <begin position="210"/>
        <end position="267"/>
    </location>
</feature>
<dbReference type="InterPro" id="IPR009091">
    <property type="entry name" value="RCC1/BLIP-II"/>
</dbReference>
<comment type="similarity">
    <text evidence="4 14">Belongs to the DHNA family.</text>
</comment>
<evidence type="ECO:0000256" key="7">
    <source>
        <dbReference type="ARBA" id="ARBA00022909"/>
    </source>
</evidence>
<protein>
    <recommendedName>
        <fullName evidence="14">7,8-dihydroneopterin aldolase</fullName>
        <ecNumber evidence="14">4.1.2.25</ecNumber>
    </recommendedName>
</protein>
<dbReference type="UniPathway" id="UPA00077">
    <property type="reaction ID" value="UER00154"/>
</dbReference>
<dbReference type="SUPFAM" id="SSF50985">
    <property type="entry name" value="RCC1/BLIP-II"/>
    <property type="match status" value="1"/>
</dbReference>
<evidence type="ECO:0000256" key="2">
    <source>
        <dbReference type="ARBA" id="ARBA00004370"/>
    </source>
</evidence>
<dbReference type="STRING" id="4529.A0A0E0R199"/>
<keyword evidence="10 14" id="KW-0456">Lyase</keyword>
<dbReference type="PRINTS" id="PR00633">
    <property type="entry name" value="RCCNDNSATION"/>
</dbReference>
<dbReference type="EnsemblPlants" id="ORUFI10G16460.1">
    <property type="protein sequence ID" value="ORUFI10G16460.1"/>
    <property type="gene ID" value="ORUFI10G16460"/>
</dbReference>
<evidence type="ECO:0000256" key="3">
    <source>
        <dbReference type="ARBA" id="ARBA00005013"/>
    </source>
</evidence>
<dbReference type="Pfam" id="PF00415">
    <property type="entry name" value="RCC1"/>
    <property type="match status" value="4"/>
</dbReference>
<evidence type="ECO:0000256" key="1">
    <source>
        <dbReference type="ARBA" id="ARBA00001353"/>
    </source>
</evidence>
<evidence type="ECO:0000256" key="15">
    <source>
        <dbReference type="SAM" id="MobiDB-lite"/>
    </source>
</evidence>
<dbReference type="SUPFAM" id="SSF55620">
    <property type="entry name" value="Tetrahydrobiopterin biosynthesis enzymes-like"/>
    <property type="match status" value="1"/>
</dbReference>